<feature type="coiled-coil region" evidence="1">
    <location>
        <begin position="339"/>
        <end position="366"/>
    </location>
</feature>
<dbReference type="EMBL" id="CU928161">
    <property type="protein sequence ID" value="CAR03505.1"/>
    <property type="molecule type" value="Genomic_DNA"/>
</dbReference>
<evidence type="ECO:0000259" key="2">
    <source>
        <dbReference type="Pfam" id="PF24098"/>
    </source>
</evidence>
<protein>
    <recommendedName>
        <fullName evidence="2">DUF7380 domain-containing protein</fullName>
    </recommendedName>
</protein>
<keyword evidence="1" id="KW-0175">Coiled coil</keyword>
<feature type="domain" description="DUF7380" evidence="2">
    <location>
        <begin position="38"/>
        <end position="218"/>
    </location>
</feature>
<organism evidence="3 4">
    <name type="scientific">Escherichia coli O45:K1 (strain S88 / ExPEC)</name>
    <dbReference type="NCBI Taxonomy" id="585035"/>
    <lineage>
        <taxon>Bacteria</taxon>
        <taxon>Pseudomonadati</taxon>
        <taxon>Pseudomonadota</taxon>
        <taxon>Gammaproteobacteria</taxon>
        <taxon>Enterobacterales</taxon>
        <taxon>Enterobacteriaceae</taxon>
        <taxon>Escherichia</taxon>
    </lineage>
</organism>
<accession>B7MED2</accession>
<dbReference type="HOGENOM" id="CLU_028674_2_0_6"/>
<dbReference type="Proteomes" id="UP000000747">
    <property type="component" value="Chromosome"/>
</dbReference>
<evidence type="ECO:0000256" key="1">
    <source>
        <dbReference type="SAM" id="Coils"/>
    </source>
</evidence>
<reference evidence="4" key="1">
    <citation type="journal article" date="2009" name="PLoS Genet.">
        <title>Organised genome dynamics in the Escherichia coli species results in highly diverse adaptive paths.</title>
        <authorList>
            <person name="Touchon M."/>
            <person name="Hoede C."/>
            <person name="Tenaillon O."/>
            <person name="Barbe V."/>
            <person name="Baeriswyl S."/>
            <person name="Bidet P."/>
            <person name="Bingen E."/>
            <person name="Bonacorsi S."/>
            <person name="Bouchier C."/>
            <person name="Bouvet O."/>
            <person name="Calteau A."/>
            <person name="Chiapello H."/>
            <person name="Clermont O."/>
            <person name="Cruveiller S."/>
            <person name="Danchin A."/>
            <person name="Diard M."/>
            <person name="Dossat C."/>
            <person name="Karoui M.E."/>
            <person name="Frapy E."/>
            <person name="Garry L."/>
            <person name="Ghigo J.M."/>
            <person name="Gilles A.M."/>
            <person name="Johnson J."/>
            <person name="Le Bouguenec C."/>
            <person name="Lescat M."/>
            <person name="Mangenot S."/>
            <person name="Martinez-Jehanne V."/>
            <person name="Matic I."/>
            <person name="Nassif X."/>
            <person name="Oztas S."/>
            <person name="Petit M.A."/>
            <person name="Pichon C."/>
            <person name="Rouy Z."/>
            <person name="Ruf C.S."/>
            <person name="Schneider D."/>
            <person name="Tourret J."/>
            <person name="Vacherie B."/>
            <person name="Vallenet D."/>
            <person name="Medigue C."/>
            <person name="Rocha E.P.C."/>
            <person name="Denamur E."/>
        </authorList>
    </citation>
    <scope>NUCLEOTIDE SEQUENCE [LARGE SCALE GENOMIC DNA]</scope>
    <source>
        <strain evidence="4">S88 / ExPEC</strain>
    </source>
</reference>
<dbReference type="AlphaFoldDB" id="B7MED2"/>
<dbReference type="Pfam" id="PF24098">
    <property type="entry name" value="DUF7380"/>
    <property type="match status" value="1"/>
</dbReference>
<proteinExistence type="predicted"/>
<evidence type="ECO:0000313" key="4">
    <source>
        <dbReference type="Proteomes" id="UP000000747"/>
    </source>
</evidence>
<evidence type="ECO:0000313" key="3">
    <source>
        <dbReference type="EMBL" id="CAR03505.1"/>
    </source>
</evidence>
<dbReference type="KEGG" id="ecz:ECS88_2219"/>
<gene>
    <name evidence="3" type="ordered locus">ECS88_2219</name>
</gene>
<name>B7MED2_ECO45</name>
<sequence>MLHNSKIAVYLHVLTIDNYVANNVCKFILKKVKTMNDIFVLTREELETLDYSVFMHIPVTFHAHKIKKYLDGIAESSGNPKEKKLASLFGMLYSFNLQVVNNTPSFEPQMIWGNKRSILPEDFDEQVNDCLLYVSQKITNPFLLSRIYDVVWCNNRKNKDVAIKAIDSYAEMLNIAIEKLIIKNESMDESDLNCFIFARDYIARALHINKMVYPRKSEGNMAIKNAIHSLYSIQNERLIFEGFNNLTWFMVRDFDGYNLQYAENAEKMAEQHKDKKYYDAVKSLYMTSAVIYEKNGEYERAKRCKLASANITIKVATDRPDNMGKISWLRTAISELRQYGGDSQQIEDLKEQLANLREEVRSEYVTLSHSIDISDLVAESEKKLTGRSLPDIFKVLMRETPIENIESMREQVLRLSEKSLFSSFVGTEINDESGRKVYTIPPLNNKKDMSDDVVIDQYLRNFEITHKIFVNGVFEPARYVLSQEHGLTLSTFVKLVTTSPIVKPEFREIFNLGFYKLWQGDYISAAYLLIPQMEGMVRYYYELSGKDATRYLDKGLEESTSISQLLDKCRDDLESIFSKNLVLTIDVLFNRKSGATLRHKLAHGNLYTNACYDETTTYACILIFFLCAYPLLPYFDTVFEQGSV</sequence>
<dbReference type="InterPro" id="IPR055804">
    <property type="entry name" value="DUF7380"/>
</dbReference>
<keyword evidence="4" id="KW-1185">Reference proteome</keyword>